<evidence type="ECO:0000313" key="2">
    <source>
        <dbReference type="WBParaSite" id="GPUH_0001110501-mRNA-1"/>
    </source>
</evidence>
<sequence length="85" mass="9880">LESINKSKGTYGDTWEHQYRTALAELQSLRDENASLKTKIRRQNREIELWKQQTEMEADVALLENKMGIQEDVTALKDLPDEDDS</sequence>
<dbReference type="WBParaSite" id="GPUH_0001110501-mRNA-1">
    <property type="protein sequence ID" value="GPUH_0001110501-mRNA-1"/>
    <property type="gene ID" value="GPUH_0001110501"/>
</dbReference>
<dbReference type="AlphaFoldDB" id="A0A183DQV1"/>
<feature type="coiled-coil region" evidence="1">
    <location>
        <begin position="19"/>
        <end position="53"/>
    </location>
</feature>
<name>A0A183DQV1_9BILA</name>
<proteinExistence type="predicted"/>
<reference evidence="2" key="1">
    <citation type="submission" date="2016-06" db="UniProtKB">
        <authorList>
            <consortium name="WormBaseParasite"/>
        </authorList>
    </citation>
    <scope>IDENTIFICATION</scope>
</reference>
<keyword evidence="1" id="KW-0175">Coiled coil</keyword>
<protein>
    <submittedName>
        <fullName evidence="2">Transposase</fullName>
    </submittedName>
</protein>
<organism evidence="2">
    <name type="scientific">Gongylonema pulchrum</name>
    <dbReference type="NCBI Taxonomy" id="637853"/>
    <lineage>
        <taxon>Eukaryota</taxon>
        <taxon>Metazoa</taxon>
        <taxon>Ecdysozoa</taxon>
        <taxon>Nematoda</taxon>
        <taxon>Chromadorea</taxon>
        <taxon>Rhabditida</taxon>
        <taxon>Spirurina</taxon>
        <taxon>Spiruromorpha</taxon>
        <taxon>Spiruroidea</taxon>
        <taxon>Gongylonematidae</taxon>
        <taxon>Gongylonema</taxon>
    </lineage>
</organism>
<accession>A0A183DQV1</accession>
<evidence type="ECO:0000256" key="1">
    <source>
        <dbReference type="SAM" id="Coils"/>
    </source>
</evidence>